<gene>
    <name evidence="2" type="ORF">TeGR_g4825</name>
</gene>
<dbReference type="InterPro" id="IPR013813">
    <property type="entry name" value="Endoribo_LPSP/chorism_mut-like"/>
</dbReference>
<dbReference type="Gene3D" id="3.30.1330.40">
    <property type="entry name" value="RutC-like"/>
    <property type="match status" value="1"/>
</dbReference>
<dbReference type="Proteomes" id="UP001165060">
    <property type="component" value="Unassembled WGS sequence"/>
</dbReference>
<evidence type="ECO:0000313" key="2">
    <source>
        <dbReference type="EMBL" id="GMI29800.1"/>
    </source>
</evidence>
<dbReference type="InterPro" id="IPR035959">
    <property type="entry name" value="RutC-like_sf"/>
</dbReference>
<sequence length="187" mass="19996">MFARTTAVAKIAARSIRPAATGSRLVHTEKAMAEKGIVLPAYQDAVWSYVKGQWDGNNLYIGDHVGQYKDAEGNMVTERGFVGEMEGSTVSEERATELAEQATLRILSTISHYLDGDLDRVDQVIKVVGIVKGDSDFIGHGKVINGASNLLVDALGDRGRHARTCTGAGSLPAAVTVDIIVRCKPKA</sequence>
<evidence type="ECO:0000313" key="3">
    <source>
        <dbReference type="Proteomes" id="UP001165060"/>
    </source>
</evidence>
<keyword evidence="3" id="KW-1185">Reference proteome</keyword>
<evidence type="ECO:0000259" key="1">
    <source>
        <dbReference type="Pfam" id="PF14588"/>
    </source>
</evidence>
<proteinExistence type="predicted"/>
<dbReference type="SUPFAM" id="SSF55298">
    <property type="entry name" value="YjgF-like"/>
    <property type="match status" value="1"/>
</dbReference>
<name>A0ABQ6MPJ7_9STRA</name>
<dbReference type="PANTHER" id="PTHR43760">
    <property type="entry name" value="ENDORIBONUCLEASE-RELATED"/>
    <property type="match status" value="1"/>
</dbReference>
<reference evidence="2 3" key="1">
    <citation type="journal article" date="2023" name="Commun. Biol.">
        <title>Genome analysis of Parmales, the sister group of diatoms, reveals the evolutionary specialization of diatoms from phago-mixotrophs to photoautotrophs.</title>
        <authorList>
            <person name="Ban H."/>
            <person name="Sato S."/>
            <person name="Yoshikawa S."/>
            <person name="Yamada K."/>
            <person name="Nakamura Y."/>
            <person name="Ichinomiya M."/>
            <person name="Sato N."/>
            <person name="Blanc-Mathieu R."/>
            <person name="Endo H."/>
            <person name="Kuwata A."/>
            <person name="Ogata H."/>
        </authorList>
    </citation>
    <scope>NUCLEOTIDE SEQUENCE [LARGE SCALE GENOMIC DNA]</scope>
</reference>
<comment type="caution">
    <text evidence="2">The sequence shown here is derived from an EMBL/GenBank/DDBJ whole genome shotgun (WGS) entry which is preliminary data.</text>
</comment>
<accession>A0ABQ6MPJ7</accession>
<dbReference type="Pfam" id="PF14588">
    <property type="entry name" value="YjgF_endoribonc"/>
    <property type="match status" value="1"/>
</dbReference>
<dbReference type="CDD" id="cd02199">
    <property type="entry name" value="YjgF_YER057c_UK114_like_1"/>
    <property type="match status" value="1"/>
</dbReference>
<dbReference type="EMBL" id="BRYB01000424">
    <property type="protein sequence ID" value="GMI29800.1"/>
    <property type="molecule type" value="Genomic_DNA"/>
</dbReference>
<dbReference type="PANTHER" id="PTHR43760:SF1">
    <property type="entry name" value="ENDORIBONUCLEASE L-PSP_CHORISMATE MUTASE-LIKE DOMAIN-CONTAINING PROTEIN"/>
    <property type="match status" value="1"/>
</dbReference>
<protein>
    <recommendedName>
        <fullName evidence="1">Endoribonuclease L-PSP/chorismate mutase-like domain-containing protein</fullName>
    </recommendedName>
</protein>
<feature type="domain" description="Endoribonuclease L-PSP/chorismate mutase-like" evidence="1">
    <location>
        <begin position="65"/>
        <end position="171"/>
    </location>
</feature>
<organism evidence="2 3">
    <name type="scientific">Tetraparma gracilis</name>
    <dbReference type="NCBI Taxonomy" id="2962635"/>
    <lineage>
        <taxon>Eukaryota</taxon>
        <taxon>Sar</taxon>
        <taxon>Stramenopiles</taxon>
        <taxon>Ochrophyta</taxon>
        <taxon>Bolidophyceae</taxon>
        <taxon>Parmales</taxon>
        <taxon>Triparmaceae</taxon>
        <taxon>Tetraparma</taxon>
    </lineage>
</organism>